<evidence type="ECO:0000313" key="7">
    <source>
        <dbReference type="Proteomes" id="UP001597277"/>
    </source>
</evidence>
<dbReference type="SUPFAM" id="SSF46785">
    <property type="entry name" value="Winged helix' DNA-binding domain"/>
    <property type="match status" value="1"/>
</dbReference>
<feature type="domain" description="HTH deoR-type" evidence="5">
    <location>
        <begin position="4"/>
        <end position="59"/>
    </location>
</feature>
<comment type="caution">
    <text evidence="6">The sequence shown here is derived from an EMBL/GenBank/DDBJ whole genome shotgun (WGS) entry which is preliminary data.</text>
</comment>
<keyword evidence="1" id="KW-0805">Transcription regulation</keyword>
<evidence type="ECO:0000259" key="5">
    <source>
        <dbReference type="PROSITE" id="PS51000"/>
    </source>
</evidence>
<dbReference type="InterPro" id="IPR036388">
    <property type="entry name" value="WH-like_DNA-bd_sf"/>
</dbReference>
<keyword evidence="3" id="KW-0804">Transcription</keyword>
<accession>A0ABW4L5Z2</accession>
<evidence type="ECO:0000256" key="1">
    <source>
        <dbReference type="ARBA" id="ARBA00023015"/>
    </source>
</evidence>
<reference evidence="7" key="1">
    <citation type="journal article" date="2019" name="Int. J. Syst. Evol. Microbiol.">
        <title>The Global Catalogue of Microorganisms (GCM) 10K type strain sequencing project: providing services to taxonomists for standard genome sequencing and annotation.</title>
        <authorList>
            <consortium name="The Broad Institute Genomics Platform"/>
            <consortium name="The Broad Institute Genome Sequencing Center for Infectious Disease"/>
            <person name="Wu L."/>
            <person name="Ma J."/>
        </authorList>
    </citation>
    <scope>NUCLEOTIDE SEQUENCE [LARGE SCALE GENOMIC DNA]</scope>
    <source>
        <strain evidence="7">JCM 17130</strain>
    </source>
</reference>
<keyword evidence="2" id="KW-0238">DNA-binding</keyword>
<dbReference type="Proteomes" id="UP001597277">
    <property type="component" value="Unassembled WGS sequence"/>
</dbReference>
<dbReference type="InterPro" id="IPR051534">
    <property type="entry name" value="CBASS_pafABC_assoc_protein"/>
</dbReference>
<dbReference type="Pfam" id="PF08279">
    <property type="entry name" value="HTH_11"/>
    <property type="match status" value="1"/>
</dbReference>
<dbReference type="PROSITE" id="PS00894">
    <property type="entry name" value="HTH_DEOR_1"/>
    <property type="match status" value="1"/>
</dbReference>
<dbReference type="EMBL" id="JBHUEE010000007">
    <property type="protein sequence ID" value="MFD1718890.1"/>
    <property type="molecule type" value="Genomic_DNA"/>
</dbReference>
<evidence type="ECO:0000256" key="2">
    <source>
        <dbReference type="ARBA" id="ARBA00023125"/>
    </source>
</evidence>
<dbReference type="InterPro" id="IPR013196">
    <property type="entry name" value="HTH_11"/>
</dbReference>
<evidence type="ECO:0000256" key="4">
    <source>
        <dbReference type="SAM" id="MobiDB-lite"/>
    </source>
</evidence>
<gene>
    <name evidence="6" type="ORF">ACFSE6_13670</name>
</gene>
<keyword evidence="7" id="KW-1185">Reference proteome</keyword>
<dbReference type="InterPro" id="IPR018356">
    <property type="entry name" value="Tscrpt_reg_HTH_DeoR_CS"/>
</dbReference>
<dbReference type="Gene3D" id="1.10.10.10">
    <property type="entry name" value="Winged helix-like DNA-binding domain superfamily/Winged helix DNA-binding domain"/>
    <property type="match status" value="1"/>
</dbReference>
<name>A0ABW4L5Z2_9MICO</name>
<dbReference type="InterPro" id="IPR026881">
    <property type="entry name" value="WYL_dom"/>
</dbReference>
<sequence length="337" mass="37193">MADPTARALRLLSLLQTHRFWSGPELAGRLGVSERTLRRDVERIRELGYRVAASPGAARGYQLESGSTLPPLLLDDDEAVAIGVGLRTAAVLGIDDGEQTSLSALAKLEQVLPRNLRRRVRALQEHTIPAARAGARVAADVLAEIALACRDHERLRFRYTAGSGAETSRHVEPHSLVPRERRWYLIGWDLTRADWRTFRVDRLSTLQRTGVRVAPRELPAADAAEFVLAAHGGRGRSEHHAVVRMRTDMASVRGYFGIWAQHATDGPDGTVDWPVTGATIQEMLMALLWIPDEIEWELLADDPEVYAALRRFGDRARAATGGDQSAARSGTKLNDPK</sequence>
<feature type="region of interest" description="Disordered" evidence="4">
    <location>
        <begin position="316"/>
        <end position="337"/>
    </location>
</feature>
<protein>
    <submittedName>
        <fullName evidence="6">Helix-turn-helix transcriptional regulator</fullName>
    </submittedName>
</protein>
<dbReference type="PROSITE" id="PS51000">
    <property type="entry name" value="HTH_DEOR_2"/>
    <property type="match status" value="1"/>
</dbReference>
<proteinExistence type="predicted"/>
<evidence type="ECO:0000256" key="3">
    <source>
        <dbReference type="ARBA" id="ARBA00023163"/>
    </source>
</evidence>
<dbReference type="InterPro" id="IPR001034">
    <property type="entry name" value="DeoR_HTH"/>
</dbReference>
<dbReference type="Pfam" id="PF13280">
    <property type="entry name" value="WYL"/>
    <property type="match status" value="1"/>
</dbReference>
<dbReference type="RefSeq" id="WP_388008078.1">
    <property type="nucleotide sequence ID" value="NZ_JBHUEE010000007.1"/>
</dbReference>
<evidence type="ECO:0000313" key="6">
    <source>
        <dbReference type="EMBL" id="MFD1718890.1"/>
    </source>
</evidence>
<feature type="compositionally biased region" description="Polar residues" evidence="4">
    <location>
        <begin position="322"/>
        <end position="337"/>
    </location>
</feature>
<organism evidence="6 7">
    <name type="scientific">Georgenia deserti</name>
    <dbReference type="NCBI Taxonomy" id="2093781"/>
    <lineage>
        <taxon>Bacteria</taxon>
        <taxon>Bacillati</taxon>
        <taxon>Actinomycetota</taxon>
        <taxon>Actinomycetes</taxon>
        <taxon>Micrococcales</taxon>
        <taxon>Bogoriellaceae</taxon>
        <taxon>Georgenia</taxon>
    </lineage>
</organism>
<dbReference type="InterPro" id="IPR036390">
    <property type="entry name" value="WH_DNA-bd_sf"/>
</dbReference>
<dbReference type="PANTHER" id="PTHR34580">
    <property type="match status" value="1"/>
</dbReference>
<dbReference type="PROSITE" id="PS52050">
    <property type="entry name" value="WYL"/>
    <property type="match status" value="1"/>
</dbReference>
<dbReference type="PANTHER" id="PTHR34580:SF3">
    <property type="entry name" value="PROTEIN PAFB"/>
    <property type="match status" value="1"/>
</dbReference>